<proteinExistence type="predicted"/>
<sequence>MTPPSRSELIAHMVRTGIAGHVDTPRQGNLRHYRRLAERDPYHMFGLTFARAWSYPDILALMAKRCGVVADPAHESGVDTIDPDRTADALEALADRMARAARDRERVMVATGHPVNLHATYRGFARALERSGCPVVTAGEGFSYATDTGHLPGERVLVWRDGVGMVTDAEGEPRHSHHPFAMEAALEDLRRRGGAWPQLVIADHGFAGAAGEAGISAVGFADCNDPALFLAEDEGKLHATVPLDDGYSTEDYRPLSAYVLHRAGLAG</sequence>
<reference evidence="1" key="1">
    <citation type="submission" date="2023-01" db="EMBL/GenBank/DDBJ databases">
        <title>Draft genome sequence of Nocardiopsis sp. LSu2-4 isolated from halophytes.</title>
        <authorList>
            <person name="Duangmal K."/>
            <person name="Chantavorakit T."/>
        </authorList>
    </citation>
    <scope>NUCLEOTIDE SEQUENCE</scope>
    <source>
        <strain evidence="1">LSu2-4</strain>
    </source>
</reference>
<dbReference type="InterPro" id="IPR031423">
    <property type="entry name" value="Phosphatase_SCO2771"/>
</dbReference>
<keyword evidence="2" id="KW-1185">Reference proteome</keyword>
<name>A0ABT4TK50_9ACTN</name>
<evidence type="ECO:0000313" key="1">
    <source>
        <dbReference type="EMBL" id="MDA2804634.1"/>
    </source>
</evidence>
<dbReference type="Pfam" id="PF15698">
    <property type="entry name" value="Phosphatase"/>
    <property type="match status" value="1"/>
</dbReference>
<organism evidence="1 2">
    <name type="scientific">Nocardiopsis suaedae</name>
    <dbReference type="NCBI Taxonomy" id="3018444"/>
    <lineage>
        <taxon>Bacteria</taxon>
        <taxon>Bacillati</taxon>
        <taxon>Actinomycetota</taxon>
        <taxon>Actinomycetes</taxon>
        <taxon>Streptosporangiales</taxon>
        <taxon>Nocardiopsidaceae</taxon>
        <taxon>Nocardiopsis</taxon>
    </lineage>
</organism>
<dbReference type="EMBL" id="JAQFWP010000012">
    <property type="protein sequence ID" value="MDA2804634.1"/>
    <property type="molecule type" value="Genomic_DNA"/>
</dbReference>
<accession>A0ABT4TK50</accession>
<protein>
    <submittedName>
        <fullName evidence="1">Phosphatase</fullName>
    </submittedName>
</protein>
<gene>
    <name evidence="1" type="ORF">O4U47_08935</name>
</gene>
<dbReference type="Proteomes" id="UP001165685">
    <property type="component" value="Unassembled WGS sequence"/>
</dbReference>
<comment type="caution">
    <text evidence="1">The sequence shown here is derived from an EMBL/GenBank/DDBJ whole genome shotgun (WGS) entry which is preliminary data.</text>
</comment>
<dbReference type="RefSeq" id="WP_270677194.1">
    <property type="nucleotide sequence ID" value="NZ_JAQFWP010000012.1"/>
</dbReference>
<evidence type="ECO:0000313" key="2">
    <source>
        <dbReference type="Proteomes" id="UP001165685"/>
    </source>
</evidence>